<keyword evidence="2" id="KW-0732">Signal</keyword>
<reference evidence="5 6" key="1">
    <citation type="submission" date="2016-06" db="EMBL/GenBank/DDBJ databases">
        <title>Genome sequence of halotolerant plant growth promoting strain of Halomonas elongata HEK1 isolated from salterns of Rann of Kutch, Gujarat, India.</title>
        <authorList>
            <person name="Gaba S."/>
            <person name="Singh R.N."/>
            <person name="Abrol S."/>
            <person name="Kaushik R."/>
            <person name="Saxena A.K."/>
        </authorList>
    </citation>
    <scope>NUCLEOTIDE SEQUENCE [LARGE SCALE GENOMIC DNA]</scope>
    <source>
        <strain evidence="5 6">HEK1</strain>
    </source>
</reference>
<dbReference type="GO" id="GO:0030288">
    <property type="term" value="C:outer membrane-bounded periplasmic space"/>
    <property type="evidence" value="ECO:0007669"/>
    <property type="project" value="TreeGrafter"/>
</dbReference>
<dbReference type="Pfam" id="PF04349">
    <property type="entry name" value="MdoG"/>
    <property type="match status" value="1"/>
</dbReference>
<evidence type="ECO:0000313" key="6">
    <source>
        <dbReference type="Proteomes" id="UP000092504"/>
    </source>
</evidence>
<comment type="caution">
    <text evidence="5">The sequence shown here is derived from an EMBL/GenBank/DDBJ whole genome shotgun (WGS) entry which is preliminary data.</text>
</comment>
<feature type="region of interest" description="Disordered" evidence="3">
    <location>
        <begin position="221"/>
        <end position="267"/>
    </location>
</feature>
<organism evidence="5 6">
    <name type="scientific">Halomonas elongata</name>
    <dbReference type="NCBI Taxonomy" id="2746"/>
    <lineage>
        <taxon>Bacteria</taxon>
        <taxon>Pseudomonadati</taxon>
        <taxon>Pseudomonadota</taxon>
        <taxon>Gammaproteobacteria</taxon>
        <taxon>Oceanospirillales</taxon>
        <taxon>Halomonadaceae</taxon>
        <taxon>Halomonas</taxon>
    </lineage>
</organism>
<dbReference type="GO" id="GO:0051274">
    <property type="term" value="P:beta-glucan biosynthetic process"/>
    <property type="evidence" value="ECO:0007669"/>
    <property type="project" value="TreeGrafter"/>
</dbReference>
<name>A0A1B8P576_HALEL</name>
<evidence type="ECO:0000313" key="5">
    <source>
        <dbReference type="EMBL" id="OBX37434.1"/>
    </source>
</evidence>
<dbReference type="EMBL" id="MAJD01000001">
    <property type="protein sequence ID" value="OBX37434.1"/>
    <property type="molecule type" value="Genomic_DNA"/>
</dbReference>
<dbReference type="PATRIC" id="fig|2746.7.peg.1845"/>
<sequence length="267" mass="29793">MKRRDFLKITGALGGSGLLPISTLLAAAEHAGPGNGAGEPFDYAWLKGLARKLSTQPPREHAIELPEPIRNLDWDAYQAILYRPDHALWRDEPGSAFRAQLFHLGLHFRTPVRIYEVVDGRAHELDYDPSRFDFGESGVDGERLPKDLGYAGFRLHHRDDWKRDVAAFLGASYFRAVSDSMQYGMSARGLAIDTASASREEEFPDFTRFWLERSRMTRRASSSMHCSSRPASPAPIDSSSAIPKGSSWTSMRPSIRVGPSSGSGWRR</sequence>
<dbReference type="GO" id="GO:0003824">
    <property type="term" value="F:catalytic activity"/>
    <property type="evidence" value="ECO:0007669"/>
    <property type="project" value="InterPro"/>
</dbReference>
<feature type="domain" description="Glucan biosynthesis periplasmic MdoG C-terminal" evidence="4">
    <location>
        <begin position="41"/>
        <end position="217"/>
    </location>
</feature>
<evidence type="ECO:0000259" key="4">
    <source>
        <dbReference type="Pfam" id="PF04349"/>
    </source>
</evidence>
<gene>
    <name evidence="5" type="primary">mdoD_2</name>
    <name evidence="5" type="ORF">A8U91_01800</name>
</gene>
<dbReference type="PANTHER" id="PTHR30504:SF3">
    <property type="entry name" value="GLUCANS BIOSYNTHESIS PROTEIN D"/>
    <property type="match status" value="1"/>
</dbReference>
<evidence type="ECO:0000256" key="2">
    <source>
        <dbReference type="ARBA" id="ARBA00022729"/>
    </source>
</evidence>
<accession>A0A1B8P576</accession>
<dbReference type="AlphaFoldDB" id="A0A1B8P576"/>
<dbReference type="GO" id="GO:0030246">
    <property type="term" value="F:carbohydrate binding"/>
    <property type="evidence" value="ECO:0007669"/>
    <property type="project" value="InterPro"/>
</dbReference>
<dbReference type="InterPro" id="IPR014438">
    <property type="entry name" value="Glucan_biosyn_MdoG/MdoD"/>
</dbReference>
<dbReference type="PANTHER" id="PTHR30504">
    <property type="entry name" value="GLUCANS BIOSYNTHESIS PROTEIN"/>
    <property type="match status" value="1"/>
</dbReference>
<protein>
    <submittedName>
        <fullName evidence="5">Glucans biosynthesis protein D</fullName>
    </submittedName>
</protein>
<comment type="subcellular location">
    <subcellularLocation>
        <location evidence="1">Periplasm</location>
    </subcellularLocation>
</comment>
<proteinExistence type="predicted"/>
<dbReference type="Gene3D" id="2.70.98.10">
    <property type="match status" value="1"/>
</dbReference>
<dbReference type="InterPro" id="IPR011013">
    <property type="entry name" value="Gal_mutarotase_sf_dom"/>
</dbReference>
<feature type="compositionally biased region" description="Low complexity" evidence="3">
    <location>
        <begin position="221"/>
        <end position="243"/>
    </location>
</feature>
<evidence type="ECO:0000256" key="3">
    <source>
        <dbReference type="SAM" id="MobiDB-lite"/>
    </source>
</evidence>
<dbReference type="Proteomes" id="UP000092504">
    <property type="component" value="Unassembled WGS sequence"/>
</dbReference>
<dbReference type="SUPFAM" id="SSF74650">
    <property type="entry name" value="Galactose mutarotase-like"/>
    <property type="match status" value="1"/>
</dbReference>
<dbReference type="InterPro" id="IPR014718">
    <property type="entry name" value="GH-type_carb-bd"/>
</dbReference>
<dbReference type="InterPro" id="IPR007444">
    <property type="entry name" value="Glucan_biosyn_MdoG_C"/>
</dbReference>
<evidence type="ECO:0000256" key="1">
    <source>
        <dbReference type="ARBA" id="ARBA00004418"/>
    </source>
</evidence>